<dbReference type="PANTHER" id="PTHR42834">
    <property type="entry name" value="ENDONUCLEASE/EXONUCLEASE/PHOSPHATASE FAMILY PROTEIN (AFU_ORTHOLOGUE AFUA_3G09210)"/>
    <property type="match status" value="1"/>
</dbReference>
<sequence>MSIRFNVVAFFLTVHLLSAGEFVVVSYNLENFVGPNSQNRPVKSATAKAKIVESILDVRPDVLAVQEIGQRSRVKELQKMLKTKGLELSNAEFADGPDPVINLAVLSRFPLRSMTHNKVQFLLGKRRLLVSRGFSEVQVRVAPGYSFTLINTHLKSKRPVPHADEAALRLAEAEALRKIVEQRLTVSPNLNLIVVGDLNDAPDTRPIKTVI</sequence>
<dbReference type="InterPro" id="IPR036691">
    <property type="entry name" value="Endo/exonu/phosph_ase_sf"/>
</dbReference>
<dbReference type="SUPFAM" id="SSF56219">
    <property type="entry name" value="DNase I-like"/>
    <property type="match status" value="1"/>
</dbReference>
<dbReference type="Pfam" id="PF03372">
    <property type="entry name" value="Exo_endo_phos"/>
    <property type="match status" value="1"/>
</dbReference>
<feature type="domain" description="Endonuclease/exonuclease/phosphatase" evidence="1">
    <location>
        <begin position="25"/>
        <end position="206"/>
    </location>
</feature>
<feature type="non-terminal residue" evidence="2">
    <location>
        <position position="211"/>
    </location>
</feature>
<evidence type="ECO:0000313" key="2">
    <source>
        <dbReference type="EMBL" id="SVE22869.1"/>
    </source>
</evidence>
<dbReference type="GO" id="GO:0003824">
    <property type="term" value="F:catalytic activity"/>
    <property type="evidence" value="ECO:0007669"/>
    <property type="project" value="InterPro"/>
</dbReference>
<organism evidence="2">
    <name type="scientific">marine metagenome</name>
    <dbReference type="NCBI Taxonomy" id="408172"/>
    <lineage>
        <taxon>unclassified sequences</taxon>
        <taxon>metagenomes</taxon>
        <taxon>ecological metagenomes</taxon>
    </lineage>
</organism>
<dbReference type="Gene3D" id="3.60.10.10">
    <property type="entry name" value="Endonuclease/exonuclease/phosphatase"/>
    <property type="match status" value="1"/>
</dbReference>
<dbReference type="EMBL" id="UINC01202866">
    <property type="protein sequence ID" value="SVE22869.1"/>
    <property type="molecule type" value="Genomic_DNA"/>
</dbReference>
<dbReference type="PANTHER" id="PTHR42834:SF1">
    <property type="entry name" value="ENDONUCLEASE_EXONUCLEASE_PHOSPHATASE FAMILY PROTEIN (AFU_ORTHOLOGUE AFUA_3G09210)"/>
    <property type="match status" value="1"/>
</dbReference>
<dbReference type="AlphaFoldDB" id="A0A383BSL4"/>
<accession>A0A383BSL4</accession>
<proteinExistence type="predicted"/>
<evidence type="ECO:0000259" key="1">
    <source>
        <dbReference type="Pfam" id="PF03372"/>
    </source>
</evidence>
<reference evidence="2" key="1">
    <citation type="submission" date="2018-05" db="EMBL/GenBank/DDBJ databases">
        <authorList>
            <person name="Lanie J.A."/>
            <person name="Ng W.-L."/>
            <person name="Kazmierczak K.M."/>
            <person name="Andrzejewski T.M."/>
            <person name="Davidsen T.M."/>
            <person name="Wayne K.J."/>
            <person name="Tettelin H."/>
            <person name="Glass J.I."/>
            <person name="Rusch D."/>
            <person name="Podicherti R."/>
            <person name="Tsui H.-C.T."/>
            <person name="Winkler M.E."/>
        </authorList>
    </citation>
    <scope>NUCLEOTIDE SEQUENCE</scope>
</reference>
<gene>
    <name evidence="2" type="ORF">METZ01_LOCUS475723</name>
</gene>
<name>A0A383BSL4_9ZZZZ</name>
<dbReference type="InterPro" id="IPR005135">
    <property type="entry name" value="Endo/exonuclease/phosphatase"/>
</dbReference>
<protein>
    <recommendedName>
        <fullName evidence="1">Endonuclease/exonuclease/phosphatase domain-containing protein</fullName>
    </recommendedName>
</protein>